<keyword evidence="5" id="KW-0862">Zinc</keyword>
<dbReference type="GO" id="GO:0000981">
    <property type="term" value="F:DNA-binding transcription factor activity, RNA polymerase II-specific"/>
    <property type="evidence" value="ECO:0007669"/>
    <property type="project" value="TreeGrafter"/>
</dbReference>
<dbReference type="InterPro" id="IPR000967">
    <property type="entry name" value="Znf_NFX1"/>
</dbReference>
<feature type="compositionally biased region" description="Basic and acidic residues" evidence="6">
    <location>
        <begin position="297"/>
        <end position="306"/>
    </location>
</feature>
<evidence type="ECO:0000256" key="3">
    <source>
        <dbReference type="ARBA" id="ARBA00022737"/>
    </source>
</evidence>
<protein>
    <recommendedName>
        <fullName evidence="7">NF-X1-type domain-containing protein</fullName>
    </recommendedName>
</protein>
<keyword evidence="3" id="KW-0677">Repeat</keyword>
<keyword evidence="4" id="KW-0863">Zinc-finger</keyword>
<dbReference type="Proteomes" id="UP000594260">
    <property type="component" value="Unplaced"/>
</dbReference>
<dbReference type="KEGG" id="vde:111249759"/>
<evidence type="ECO:0000256" key="2">
    <source>
        <dbReference type="ARBA" id="ARBA00022723"/>
    </source>
</evidence>
<dbReference type="AlphaFoldDB" id="A0A7M7KE88"/>
<comment type="similarity">
    <text evidence="1">Belongs to the NFX1 family.</text>
</comment>
<feature type="region of interest" description="Disordered" evidence="6">
    <location>
        <begin position="211"/>
        <end position="267"/>
    </location>
</feature>
<evidence type="ECO:0000256" key="5">
    <source>
        <dbReference type="ARBA" id="ARBA00022833"/>
    </source>
</evidence>
<reference evidence="8" key="1">
    <citation type="submission" date="2021-01" db="UniProtKB">
        <authorList>
            <consortium name="EnsemblMetazoa"/>
        </authorList>
    </citation>
    <scope>IDENTIFICATION</scope>
</reference>
<evidence type="ECO:0000259" key="7">
    <source>
        <dbReference type="SMART" id="SM00438"/>
    </source>
</evidence>
<feature type="domain" description="NF-X1-type" evidence="7">
    <location>
        <begin position="100"/>
        <end position="121"/>
    </location>
</feature>
<keyword evidence="9" id="KW-1185">Reference proteome</keyword>
<proteinExistence type="inferred from homology"/>
<evidence type="ECO:0000313" key="9">
    <source>
        <dbReference type="Proteomes" id="UP000594260"/>
    </source>
</evidence>
<evidence type="ECO:0000256" key="6">
    <source>
        <dbReference type="SAM" id="MobiDB-lite"/>
    </source>
</evidence>
<name>A0A7M7KE88_VARDE</name>
<feature type="compositionally biased region" description="Low complexity" evidence="6">
    <location>
        <begin position="310"/>
        <end position="322"/>
    </location>
</feature>
<evidence type="ECO:0000256" key="1">
    <source>
        <dbReference type="ARBA" id="ARBA00007269"/>
    </source>
</evidence>
<dbReference type="InterPro" id="IPR034078">
    <property type="entry name" value="NFX1_fam"/>
</dbReference>
<dbReference type="EnsemblMetazoa" id="XM_022804047">
    <property type="protein sequence ID" value="XP_022659782"/>
    <property type="gene ID" value="LOC111249759"/>
</dbReference>
<dbReference type="OrthoDB" id="536399at2759"/>
<dbReference type="GO" id="GO:0000977">
    <property type="term" value="F:RNA polymerase II transcription regulatory region sequence-specific DNA binding"/>
    <property type="evidence" value="ECO:0007669"/>
    <property type="project" value="TreeGrafter"/>
</dbReference>
<sequence>MSKANGERMGQSLNYQSYLAKYVWYLIRCPTKGRPRDCVHPCPRYIHSGQCKPCTQFVELECYCEATGIVKPCKEWCDMGEEQKQLVKCCRVRCAKIMECGHQCPLICHPGRCADSYQCVENVMRYCNCERIERVFPCRGRGAKDQMVQCDHVCAQLLKTYKQAIAEMKNNPVKLTKGLQEADGNGSTANAKICTENAAVEEIKRILTGVSLSHDAKHEPQSESGFNADKTEGDDQTEADAKGQQPHTEEATAVQDEAEICTGEDTDNMEPEIVSAEQKAESDNLNLVNNYDGEMCESPHSEESSRRSIQRASRSSSRMSSYSEEDMPRRLDEEKIVKIMRSSTRRKKLIECDQDIINEMQSSKAEI</sequence>
<feature type="compositionally biased region" description="Acidic residues" evidence="6">
    <location>
        <begin position="256"/>
        <end position="267"/>
    </location>
</feature>
<keyword evidence="2" id="KW-0479">Metal-binding</keyword>
<accession>A0A7M7KE88</accession>
<dbReference type="GeneID" id="111249759"/>
<dbReference type="GO" id="GO:0008270">
    <property type="term" value="F:zinc ion binding"/>
    <property type="evidence" value="ECO:0007669"/>
    <property type="project" value="UniProtKB-KW"/>
</dbReference>
<evidence type="ECO:0000256" key="4">
    <source>
        <dbReference type="ARBA" id="ARBA00022771"/>
    </source>
</evidence>
<organism evidence="8 9">
    <name type="scientific">Varroa destructor</name>
    <name type="common">Honeybee mite</name>
    <dbReference type="NCBI Taxonomy" id="109461"/>
    <lineage>
        <taxon>Eukaryota</taxon>
        <taxon>Metazoa</taxon>
        <taxon>Ecdysozoa</taxon>
        <taxon>Arthropoda</taxon>
        <taxon>Chelicerata</taxon>
        <taxon>Arachnida</taxon>
        <taxon>Acari</taxon>
        <taxon>Parasitiformes</taxon>
        <taxon>Mesostigmata</taxon>
        <taxon>Gamasina</taxon>
        <taxon>Dermanyssoidea</taxon>
        <taxon>Varroidae</taxon>
        <taxon>Varroa</taxon>
    </lineage>
</organism>
<feature type="domain" description="NF-X1-type" evidence="7">
    <location>
        <begin position="38"/>
        <end position="56"/>
    </location>
</feature>
<feature type="region of interest" description="Disordered" evidence="6">
    <location>
        <begin position="289"/>
        <end position="332"/>
    </location>
</feature>
<dbReference type="InParanoid" id="A0A7M7KE88"/>
<dbReference type="PANTHER" id="PTHR12360">
    <property type="entry name" value="NUCLEAR TRANSCRIPTION FACTOR, X-BOX BINDING 1 NFX1"/>
    <property type="match status" value="1"/>
</dbReference>
<dbReference type="GO" id="GO:0005634">
    <property type="term" value="C:nucleus"/>
    <property type="evidence" value="ECO:0007669"/>
    <property type="project" value="InterPro"/>
</dbReference>
<evidence type="ECO:0000313" key="8">
    <source>
        <dbReference type="EnsemblMetazoa" id="XP_022659782"/>
    </source>
</evidence>
<dbReference type="RefSeq" id="XP_022659782.1">
    <property type="nucleotide sequence ID" value="XM_022804047.1"/>
</dbReference>
<dbReference type="SMART" id="SM00438">
    <property type="entry name" value="ZnF_NFX"/>
    <property type="match status" value="2"/>
</dbReference>